<name>A0A8X7C6Z4_9ARAC</name>
<evidence type="ECO:0000313" key="2">
    <source>
        <dbReference type="Proteomes" id="UP000886998"/>
    </source>
</evidence>
<sequence length="102" mass="11794">MSKAAETHFAKRDENCSSQHRTNTVFVAKSHLLNSISGKMYCGHIYEFSFETSCGHVGREVIRKKDEAKTLTVWGYMTESGIENVHFFNRLLRFQINYVTLN</sequence>
<evidence type="ECO:0000313" key="1">
    <source>
        <dbReference type="EMBL" id="GFY58050.1"/>
    </source>
</evidence>
<comment type="caution">
    <text evidence="1">The sequence shown here is derived from an EMBL/GenBank/DDBJ whole genome shotgun (WGS) entry which is preliminary data.</text>
</comment>
<reference evidence="1" key="1">
    <citation type="submission" date="2020-08" db="EMBL/GenBank/DDBJ databases">
        <title>Multicomponent nature underlies the extraordinary mechanical properties of spider dragline silk.</title>
        <authorList>
            <person name="Kono N."/>
            <person name="Nakamura H."/>
            <person name="Mori M."/>
            <person name="Yoshida Y."/>
            <person name="Ohtoshi R."/>
            <person name="Malay A.D."/>
            <person name="Moran D.A.P."/>
            <person name="Tomita M."/>
            <person name="Numata K."/>
            <person name="Arakawa K."/>
        </authorList>
    </citation>
    <scope>NUCLEOTIDE SEQUENCE</scope>
</reference>
<protein>
    <submittedName>
        <fullName evidence="1">Uncharacterized protein</fullName>
    </submittedName>
</protein>
<organism evidence="1 2">
    <name type="scientific">Trichonephila inaurata madagascariensis</name>
    <dbReference type="NCBI Taxonomy" id="2747483"/>
    <lineage>
        <taxon>Eukaryota</taxon>
        <taxon>Metazoa</taxon>
        <taxon>Ecdysozoa</taxon>
        <taxon>Arthropoda</taxon>
        <taxon>Chelicerata</taxon>
        <taxon>Arachnida</taxon>
        <taxon>Araneae</taxon>
        <taxon>Araneomorphae</taxon>
        <taxon>Entelegynae</taxon>
        <taxon>Araneoidea</taxon>
        <taxon>Nephilidae</taxon>
        <taxon>Trichonephila</taxon>
        <taxon>Trichonephila inaurata</taxon>
    </lineage>
</organism>
<accession>A0A8X7C6Z4</accession>
<proteinExistence type="predicted"/>
<dbReference type="Proteomes" id="UP000886998">
    <property type="component" value="Unassembled WGS sequence"/>
</dbReference>
<gene>
    <name evidence="1" type="ORF">TNIN_147831</name>
</gene>
<dbReference type="AlphaFoldDB" id="A0A8X7C6Z4"/>
<keyword evidence="2" id="KW-1185">Reference proteome</keyword>
<dbReference type="EMBL" id="BMAV01011891">
    <property type="protein sequence ID" value="GFY58050.1"/>
    <property type="molecule type" value="Genomic_DNA"/>
</dbReference>